<feature type="disulfide bond" evidence="11">
    <location>
        <begin position="887"/>
        <end position="897"/>
    </location>
</feature>
<feature type="domain" description="SRCR" evidence="14">
    <location>
        <begin position="1383"/>
        <end position="1488"/>
    </location>
</feature>
<feature type="domain" description="SRCR" evidence="14">
    <location>
        <begin position="359"/>
        <end position="460"/>
    </location>
</feature>
<evidence type="ECO:0000256" key="9">
    <source>
        <dbReference type="ARBA" id="ARBA00023180"/>
    </source>
</evidence>
<feature type="disulfide bond" evidence="11">
    <location>
        <begin position="1001"/>
        <end position="1011"/>
    </location>
</feature>
<evidence type="ECO:0000256" key="3">
    <source>
        <dbReference type="ARBA" id="ARBA00022692"/>
    </source>
</evidence>
<dbReference type="InterPro" id="IPR024731">
    <property type="entry name" value="NELL2-like_EGF"/>
</dbReference>
<dbReference type="OrthoDB" id="6156774at2759"/>
<dbReference type="FunFam" id="3.10.250.10:FF:000016">
    <property type="entry name" value="Scavenger receptor cysteine-rich protein type 12"/>
    <property type="match status" value="1"/>
</dbReference>
<feature type="disulfide bond" evidence="11">
    <location>
        <begin position="1457"/>
        <end position="1467"/>
    </location>
</feature>
<dbReference type="KEGG" id="lak:106180189"/>
<feature type="domain" description="LCCL" evidence="15">
    <location>
        <begin position="1596"/>
        <end position="1688"/>
    </location>
</feature>
<keyword evidence="5" id="KW-0677">Repeat</keyword>
<feature type="disulfide bond" evidence="11">
    <location>
        <begin position="768"/>
        <end position="778"/>
    </location>
</feature>
<dbReference type="SMART" id="SM00181">
    <property type="entry name" value="EGF"/>
    <property type="match status" value="2"/>
</dbReference>
<feature type="disulfide bond" evidence="11">
    <location>
        <begin position="212"/>
        <end position="222"/>
    </location>
</feature>
<dbReference type="InterPro" id="IPR036772">
    <property type="entry name" value="SRCR-like_dom_sf"/>
</dbReference>
<feature type="domain" description="SRCR" evidence="14">
    <location>
        <begin position="1152"/>
        <end position="1254"/>
    </location>
</feature>
<evidence type="ECO:0000256" key="7">
    <source>
        <dbReference type="ARBA" id="ARBA00023136"/>
    </source>
</evidence>
<dbReference type="CDD" id="cd00054">
    <property type="entry name" value="EGF_CA"/>
    <property type="match status" value="1"/>
</dbReference>
<dbReference type="PROSITE" id="PS00420">
    <property type="entry name" value="SRCR_1"/>
    <property type="match status" value="8"/>
</dbReference>
<evidence type="ECO:0000256" key="1">
    <source>
        <dbReference type="ARBA" id="ARBA00004167"/>
    </source>
</evidence>
<evidence type="ECO:0000256" key="8">
    <source>
        <dbReference type="ARBA" id="ARBA00023157"/>
    </source>
</evidence>
<organism evidence="16 17">
    <name type="scientific">Lingula anatina</name>
    <name type="common">Brachiopod</name>
    <name type="synonym">Lingula unguis</name>
    <dbReference type="NCBI Taxonomy" id="7574"/>
    <lineage>
        <taxon>Eukaryota</taxon>
        <taxon>Metazoa</taxon>
        <taxon>Spiralia</taxon>
        <taxon>Lophotrochozoa</taxon>
        <taxon>Brachiopoda</taxon>
        <taxon>Linguliformea</taxon>
        <taxon>Lingulata</taxon>
        <taxon>Lingulida</taxon>
        <taxon>Linguloidea</taxon>
        <taxon>Lingulidae</taxon>
        <taxon>Lingula</taxon>
    </lineage>
</organism>
<dbReference type="SMART" id="SM00179">
    <property type="entry name" value="EGF_CA"/>
    <property type="match status" value="2"/>
</dbReference>
<feature type="disulfide bond" evidence="11">
    <location>
        <begin position="655"/>
        <end position="665"/>
    </location>
</feature>
<feature type="disulfide bond" evidence="11">
    <location>
        <begin position="542"/>
        <end position="552"/>
    </location>
</feature>
<dbReference type="STRING" id="7574.A0A2R2MT38"/>
<dbReference type="InterPro" id="IPR004043">
    <property type="entry name" value="LCCL"/>
</dbReference>
<dbReference type="GeneID" id="106180189"/>
<dbReference type="PROSITE" id="PS50287">
    <property type="entry name" value="SRCR_2"/>
    <property type="match status" value="13"/>
</dbReference>
<evidence type="ECO:0000256" key="6">
    <source>
        <dbReference type="ARBA" id="ARBA00022989"/>
    </source>
</evidence>
<feature type="disulfide bond" evidence="11">
    <location>
        <begin position="321"/>
        <end position="331"/>
    </location>
</feature>
<keyword evidence="7" id="KW-0472">Membrane</keyword>
<name>A0A2R2MT38_LINAN</name>
<evidence type="ECO:0000256" key="10">
    <source>
        <dbReference type="PROSITE-ProRule" id="PRU00076"/>
    </source>
</evidence>
<reference evidence="17" key="1">
    <citation type="submission" date="2025-08" db="UniProtKB">
        <authorList>
            <consortium name="RefSeq"/>
        </authorList>
    </citation>
    <scope>IDENTIFICATION</scope>
    <source>
        <tissue evidence="17">Gonads</tissue>
    </source>
</reference>
<dbReference type="InParanoid" id="A0A2R2MT38"/>
<dbReference type="Pfam" id="PF12947">
    <property type="entry name" value="EGF_3"/>
    <property type="match status" value="1"/>
</dbReference>
<evidence type="ECO:0000313" key="16">
    <source>
        <dbReference type="Proteomes" id="UP000085678"/>
    </source>
</evidence>
<dbReference type="PROSITE" id="PS50026">
    <property type="entry name" value="EGF_3"/>
    <property type="match status" value="2"/>
</dbReference>
<dbReference type="SUPFAM" id="SSF56487">
    <property type="entry name" value="SRCR-like"/>
    <property type="match status" value="13"/>
</dbReference>
<evidence type="ECO:0000256" key="12">
    <source>
        <dbReference type="SAM" id="SignalP"/>
    </source>
</evidence>
<keyword evidence="16" id="KW-1185">Reference proteome</keyword>
<feature type="domain" description="EGF-like" evidence="13">
    <location>
        <begin position="1491"/>
        <end position="1529"/>
    </location>
</feature>
<feature type="disulfide bond" evidence="11">
    <location>
        <begin position="1223"/>
        <end position="1233"/>
    </location>
</feature>
<dbReference type="GO" id="GO:0016020">
    <property type="term" value="C:membrane"/>
    <property type="evidence" value="ECO:0007669"/>
    <property type="project" value="UniProtKB-SubCell"/>
</dbReference>
<feature type="domain" description="SRCR" evidence="14">
    <location>
        <begin position="142"/>
        <end position="243"/>
    </location>
</feature>
<dbReference type="InterPro" id="IPR000742">
    <property type="entry name" value="EGF"/>
</dbReference>
<dbReference type="SUPFAM" id="SSF57196">
    <property type="entry name" value="EGF/Laminin"/>
    <property type="match status" value="1"/>
</dbReference>
<keyword evidence="4 12" id="KW-0732">Signal</keyword>
<dbReference type="Proteomes" id="UP000085678">
    <property type="component" value="Unplaced"/>
</dbReference>
<feature type="domain" description="SRCR" evidence="14">
    <location>
        <begin position="698"/>
        <end position="799"/>
    </location>
</feature>
<evidence type="ECO:0000313" key="17">
    <source>
        <dbReference type="RefSeq" id="XP_023933278.1"/>
    </source>
</evidence>
<dbReference type="PROSITE" id="PS01186">
    <property type="entry name" value="EGF_2"/>
    <property type="match status" value="2"/>
</dbReference>
<feature type="signal peptide" evidence="12">
    <location>
        <begin position="1"/>
        <end position="19"/>
    </location>
</feature>
<feature type="domain" description="SRCR" evidence="14">
    <location>
        <begin position="1272"/>
        <end position="1375"/>
    </location>
</feature>
<dbReference type="InterPro" id="IPR036609">
    <property type="entry name" value="LCCL_sf"/>
</dbReference>
<dbReference type="InterPro" id="IPR018097">
    <property type="entry name" value="EGF_Ca-bd_CS"/>
</dbReference>
<keyword evidence="9" id="KW-0325">Glycoprotein</keyword>
<dbReference type="PANTHER" id="PTHR19331:SF465">
    <property type="entry name" value="EGG PEPTIDE SPERACT RECEPTOR"/>
    <property type="match status" value="1"/>
</dbReference>
<feature type="domain" description="SRCR" evidence="14">
    <location>
        <begin position="472"/>
        <end position="573"/>
    </location>
</feature>
<dbReference type="InterPro" id="IPR000152">
    <property type="entry name" value="EGF-type_Asp/Asn_hydroxyl_site"/>
</dbReference>
<dbReference type="Gene3D" id="3.10.250.10">
    <property type="entry name" value="SRCR-like domain"/>
    <property type="match status" value="13"/>
</dbReference>
<dbReference type="Gene3D" id="2.10.25.10">
    <property type="entry name" value="Laminin"/>
    <property type="match status" value="2"/>
</dbReference>
<dbReference type="SUPFAM" id="SSF69848">
    <property type="entry name" value="LCCL domain"/>
    <property type="match status" value="1"/>
</dbReference>
<feature type="domain" description="SRCR" evidence="14">
    <location>
        <begin position="817"/>
        <end position="918"/>
    </location>
</feature>
<keyword evidence="3" id="KW-0812">Transmembrane</keyword>
<dbReference type="PROSITE" id="PS01187">
    <property type="entry name" value="EGF_CA"/>
    <property type="match status" value="1"/>
</dbReference>
<dbReference type="InterPro" id="IPR001881">
    <property type="entry name" value="EGF-like_Ca-bd_dom"/>
</dbReference>
<keyword evidence="2 10" id="KW-0245">EGF-like domain</keyword>
<dbReference type="Gene3D" id="2.170.130.20">
    <property type="entry name" value="LCCL-like domain"/>
    <property type="match status" value="1"/>
</dbReference>
<dbReference type="InterPro" id="IPR001190">
    <property type="entry name" value="SRCR"/>
</dbReference>
<evidence type="ECO:0000256" key="4">
    <source>
        <dbReference type="ARBA" id="ARBA00022729"/>
    </source>
</evidence>
<dbReference type="PROSITE" id="PS00010">
    <property type="entry name" value="ASX_HYDROXYL"/>
    <property type="match status" value="1"/>
</dbReference>
<feature type="domain" description="SRCR" evidence="14">
    <location>
        <begin position="35"/>
        <end position="137"/>
    </location>
</feature>
<evidence type="ECO:0000259" key="13">
    <source>
        <dbReference type="PROSITE" id="PS50026"/>
    </source>
</evidence>
<feature type="domain" description="SRCR" evidence="14">
    <location>
        <begin position="585"/>
        <end position="686"/>
    </location>
</feature>
<dbReference type="GO" id="GO:0005509">
    <property type="term" value="F:calcium ion binding"/>
    <property type="evidence" value="ECO:0007669"/>
    <property type="project" value="InterPro"/>
</dbReference>
<dbReference type="PANTHER" id="PTHR19331">
    <property type="entry name" value="SCAVENGER RECEPTOR DOMAIN-CONTAINING"/>
    <property type="match status" value="1"/>
</dbReference>
<evidence type="ECO:0000256" key="2">
    <source>
        <dbReference type="ARBA" id="ARBA00022536"/>
    </source>
</evidence>
<gene>
    <name evidence="17" type="primary">LOC106180189</name>
</gene>
<feature type="chain" id="PRO_5015166277" evidence="12">
    <location>
        <begin position="20"/>
        <end position="1702"/>
    </location>
</feature>
<sequence>MTKFLVICLLIQIFWYCHGGAIKRQARSVPAPIQVRLVGGTNSREGRVEVRQGSGSWGTVCDDSWGADDATVVCRMLGFGTGTVTAFSRATFGQGTGSIYMDDVACTGSEGSLEECSYRGWESHNCGHSEDAGVRCSTPAEVRLMGGTHDGEGRVEVLHNGEWGTVCDDSWGDNDAQVVCRMLGFSSSGATAHGTAHFGRGTGSIHMDNVNCNGNEASIEDCSHNGWGTHNCGHHEDAGVTCTFDEPAAEVRLVGGTNDGEGRVEVLHNGEWGTVCDDSWDDNDAAVVCRMLGFSSSGATAHGTAHFGRGTGSIHMDNVNCNGNEASIEECSHNGWGTHNCGHHEDAGVRCTSGEPVEVRLVGGDHDGEGRVEVHHNGRWGTVCDDSWDDNDARVVCRMLGYSPDDAVSFSRAHFGQGTDPILMDNVACSGNEASIEACGHNGWSSHNCAHSEDAGVSCVAAEPTPALPVEVRLVGGDRDDEGRVEVLHNGEWGTVCDDSWDDNDAAVVCRMLGYGTADATALSRAAFGRGTGSIHMDNVNCNGNEASIDDCSHNGWGTHNCGHHEDAGVRCTSNTPTTPSPVEVRLVGGDHDGEGRVEVHHNGRWGTVCDDSWDDNDARVVCRMLGYSPDDAVSFSRAHFGQGTDPILMDNVACSGNEASIEACGHNGWSSHNCAHSEDAGVSCVAAEPTPSLPVEVRLVGGERDGEGRVEVFHNGRWGTVCDDSWDDNDAAVVCRMLGYNPDDAVSFSRAHFGQGTDPILMDNVACSGNEASIEACGHNGWSSHNCAHSEDAGVRCFVPEPTTTAPTTPAGPVEVRLVDGERDGEGRVEVLHNGEWGTVCDDSWDVNDAQVVCRMLGYDPANAVAFSNAEHGQGSGGIHMDNVNCDGSEASIEDCGHNGWRSHNCGHHEDASVRCYFVEPTTPAPIAVRLVEGAIEGEGRVEVRQGEGEWGTVCDDSWDDNDAAVVCRMLGFSDSEATAFSRAAFGQGTGSIYMDDVACTGSESTLEECSYRGWESHNCGHSEDAGVSCVAAGPVEVRLVGGERDGEGRVEVLHNGEWGTVCDDSWDVNDAQVVCRMLGYDPANAVAFSNAEHGQGSGRIHMDNVNCDGSEASIEDCGHNGWRLHNCGHHEDAGVRCYFVEPTTPAPIAVRLVGGANEGEGRVEVRQGAGEWGTVCDDSWDDNDAAVVCRMLGYGDGDATAFSRATYGQGTGSIYMDDVACTGSEGTLEECSHRGWESHNCAHSEDAGVSCVAEEPETTPSTTPGVPVSVRLVDGRHQGEGRIEVQRGGSGWHSVCDDGFGDEEAAVLCRVLGYAYSGAVGLQRSYFGKGNVSVAPYKFYCNGLENSPLECVREVLDDEAACDRYHTAGVKCMEKSGPYEVRLVKDGVENSEEGRVEVRNREDGSWGTICSDGFDDRSAAVVCRMLGDSGDTATALVDGEVTPGSGAIFLDDVSCRGDELSLDQCYSRPWTVHNCRHEQDAGVRCIPFEDDPCEALGCGEHEECVLGDTGATCECVEGYQRNDGTCEDVDECANSPCDFNAACVNTVGGFNCTCNDGYRGDGLICAPLPCTIDVCYNRRLQETCENLDNGAHRCVVELTCATKWTQSCKKALSKAECSVRCPAGCSSSNGKVFTDGQNYAAPSSVCLSAIHSGVDPAAEGGLFTIRHTRVEDAHEYPSTTSNGIKSKLKRTYRGDAFVVA</sequence>
<feature type="domain" description="SRCR" evidence="14">
    <location>
        <begin position="930"/>
        <end position="1032"/>
    </location>
</feature>
<protein>
    <submittedName>
        <fullName evidence="17">Deleted in malignant brain tumors 1 protein-like isoform X1</fullName>
    </submittedName>
</protein>
<feature type="domain" description="SRCR" evidence="14">
    <location>
        <begin position="1039"/>
        <end position="1140"/>
    </location>
</feature>
<dbReference type="PRINTS" id="PR00258">
    <property type="entry name" value="SPERACTRCPTR"/>
</dbReference>
<evidence type="ECO:0000256" key="5">
    <source>
        <dbReference type="ARBA" id="ARBA00022737"/>
    </source>
</evidence>
<feature type="disulfide bond" evidence="11">
    <location>
        <begin position="1343"/>
        <end position="1353"/>
    </location>
</feature>
<dbReference type="Pfam" id="PF03815">
    <property type="entry name" value="LCCL"/>
    <property type="match status" value="1"/>
</dbReference>
<feature type="domain" description="EGF-like" evidence="13">
    <location>
        <begin position="1530"/>
        <end position="1568"/>
    </location>
</feature>
<dbReference type="RefSeq" id="XP_023933278.1">
    <property type="nucleotide sequence ID" value="XM_024077510.1"/>
</dbReference>
<dbReference type="FunFam" id="3.10.250.10:FF:000006">
    <property type="entry name" value="neurotrypsin isoform X2"/>
    <property type="match status" value="3"/>
</dbReference>
<feature type="disulfide bond" evidence="11">
    <location>
        <begin position="429"/>
        <end position="439"/>
    </location>
</feature>
<comment type="caution">
    <text evidence="11">Lacks conserved residue(s) required for the propagation of feature annotation.</text>
</comment>
<evidence type="ECO:0000259" key="15">
    <source>
        <dbReference type="PROSITE" id="PS50820"/>
    </source>
</evidence>
<comment type="subcellular location">
    <subcellularLocation>
        <location evidence="1">Membrane</location>
        <topology evidence="1">Single-pass membrane protein</topology>
    </subcellularLocation>
</comment>
<feature type="domain" description="SRCR" evidence="14">
    <location>
        <begin position="251"/>
        <end position="352"/>
    </location>
</feature>
<evidence type="ECO:0000259" key="14">
    <source>
        <dbReference type="PROSITE" id="PS50287"/>
    </source>
</evidence>
<dbReference type="Pfam" id="PF00530">
    <property type="entry name" value="SRCR"/>
    <property type="match status" value="13"/>
</dbReference>
<evidence type="ECO:0000256" key="11">
    <source>
        <dbReference type="PROSITE-ProRule" id="PRU00196"/>
    </source>
</evidence>
<dbReference type="FunFam" id="2.10.25.10:FF:000038">
    <property type="entry name" value="Fibrillin 2"/>
    <property type="match status" value="1"/>
</dbReference>
<dbReference type="FunFam" id="3.10.250.10:FF:000011">
    <property type="entry name" value="Scavenger receptor class A member 5"/>
    <property type="match status" value="7"/>
</dbReference>
<accession>A0A2R2MT38</accession>
<proteinExistence type="predicted"/>
<dbReference type="PROSITE" id="PS50820">
    <property type="entry name" value="LCCL"/>
    <property type="match status" value="1"/>
</dbReference>
<feature type="disulfide bond" evidence="11">
    <location>
        <begin position="1109"/>
        <end position="1119"/>
    </location>
</feature>
<dbReference type="SMART" id="SM00603">
    <property type="entry name" value="LCCL"/>
    <property type="match status" value="1"/>
</dbReference>
<keyword evidence="8 11" id="KW-1015">Disulfide bond</keyword>
<feature type="disulfide bond" evidence="11">
    <location>
        <begin position="106"/>
        <end position="116"/>
    </location>
</feature>
<keyword evidence="6" id="KW-1133">Transmembrane helix</keyword>
<dbReference type="FunFam" id="3.10.250.10:FF:000001">
    <property type="entry name" value="Lysyl oxidase 4 isoform X1"/>
    <property type="match status" value="2"/>
</dbReference>
<dbReference type="SMART" id="SM00202">
    <property type="entry name" value="SR"/>
    <property type="match status" value="13"/>
</dbReference>